<dbReference type="OrthoDB" id="639736at2"/>
<evidence type="ECO:0000256" key="1">
    <source>
        <dbReference type="ARBA" id="ARBA00022676"/>
    </source>
</evidence>
<proteinExistence type="predicted"/>
<keyword evidence="2" id="KW-0808">Transferase</keyword>
<evidence type="ECO:0000313" key="3">
    <source>
        <dbReference type="EMBL" id="RBL89644.1"/>
    </source>
</evidence>
<dbReference type="AlphaFoldDB" id="A0A365XV89"/>
<evidence type="ECO:0008006" key="5">
    <source>
        <dbReference type="Google" id="ProtNLM"/>
    </source>
</evidence>
<evidence type="ECO:0000256" key="2">
    <source>
        <dbReference type="ARBA" id="ARBA00022679"/>
    </source>
</evidence>
<gene>
    <name evidence="3" type="ORF">DF182_24395</name>
</gene>
<name>A0A365XV89_9BACT</name>
<dbReference type="GO" id="GO:0005975">
    <property type="term" value="P:carbohydrate metabolic process"/>
    <property type="evidence" value="ECO:0007669"/>
    <property type="project" value="InterPro"/>
</dbReference>
<evidence type="ECO:0000313" key="4">
    <source>
        <dbReference type="Proteomes" id="UP000253410"/>
    </source>
</evidence>
<dbReference type="GO" id="GO:0008107">
    <property type="term" value="F:galactoside 2-alpha-L-fucosyltransferase activity"/>
    <property type="evidence" value="ECO:0007669"/>
    <property type="project" value="InterPro"/>
</dbReference>
<accession>A0A365XV89</accession>
<keyword evidence="1" id="KW-0328">Glycosyltransferase</keyword>
<sequence>MVINLYKNGQLGNRLLHASAFIANSIEHGYSFYYLSFPEAYQQYFDLEDNATLKLTGVRFHFSRSGTLNSILIKIASGLFKFLKKRKSLPFLDYLTIIPASQPNGALYCDMNDARFLEKAKNKVLFVEGWRFTDHINMPKHLFFIRDIFKPREKYAGLIDTIVNKARKFGKTLIGIHIRRGDYKNYQGGKWFYEDTVYVRKIQEMQQLLSGHDNPSSVVFIICSDEEIDMHSFSTLPVVYIRKSEIIDLYTLAKCDYIIAPPSTFSGWASYYGNVPTYYIDNPEAPVLQTEFTIGFHKHFTNKAAHCVNYYEMIGQEQA</sequence>
<reference evidence="3 4" key="1">
    <citation type="submission" date="2018-05" db="EMBL/GenBank/DDBJ databases">
        <title>Chitinophaga sp. K3CV102501T nov., isolated from isolated from a monsoon evergreen broad-leaved forest soil.</title>
        <authorList>
            <person name="Lv Y."/>
        </authorList>
    </citation>
    <scope>NUCLEOTIDE SEQUENCE [LARGE SCALE GENOMIC DNA]</scope>
    <source>
        <strain evidence="3 4">GDMCC 1.1325</strain>
    </source>
</reference>
<dbReference type="PANTHER" id="PTHR11927">
    <property type="entry name" value="GALACTOSIDE 2-L-FUCOSYLTRANSFERASE"/>
    <property type="match status" value="1"/>
</dbReference>
<dbReference type="PANTHER" id="PTHR11927:SF9">
    <property type="entry name" value="L-FUCOSYLTRANSFERASE"/>
    <property type="match status" value="1"/>
</dbReference>
<dbReference type="InterPro" id="IPR002516">
    <property type="entry name" value="Glyco_trans_11"/>
</dbReference>
<dbReference type="GO" id="GO:0016020">
    <property type="term" value="C:membrane"/>
    <property type="evidence" value="ECO:0007669"/>
    <property type="project" value="InterPro"/>
</dbReference>
<dbReference type="EMBL" id="QFFJ01000002">
    <property type="protein sequence ID" value="RBL89644.1"/>
    <property type="molecule type" value="Genomic_DNA"/>
</dbReference>
<dbReference type="Proteomes" id="UP000253410">
    <property type="component" value="Unassembled WGS sequence"/>
</dbReference>
<dbReference type="Pfam" id="PF01531">
    <property type="entry name" value="Glyco_transf_11"/>
    <property type="match status" value="1"/>
</dbReference>
<protein>
    <recommendedName>
        <fullName evidence="5">Glycosyl transferase family 11</fullName>
    </recommendedName>
</protein>
<keyword evidence="4" id="KW-1185">Reference proteome</keyword>
<dbReference type="Gene3D" id="3.40.50.11350">
    <property type="match status" value="2"/>
</dbReference>
<comment type="caution">
    <text evidence="3">The sequence shown here is derived from an EMBL/GenBank/DDBJ whole genome shotgun (WGS) entry which is preliminary data.</text>
</comment>
<organism evidence="3 4">
    <name type="scientific">Chitinophaga flava</name>
    <dbReference type="NCBI Taxonomy" id="2259036"/>
    <lineage>
        <taxon>Bacteria</taxon>
        <taxon>Pseudomonadati</taxon>
        <taxon>Bacteroidota</taxon>
        <taxon>Chitinophagia</taxon>
        <taxon>Chitinophagales</taxon>
        <taxon>Chitinophagaceae</taxon>
        <taxon>Chitinophaga</taxon>
    </lineage>
</organism>
<dbReference type="RefSeq" id="WP_113618394.1">
    <property type="nucleotide sequence ID" value="NZ_QFFJ01000002.1"/>
</dbReference>